<organism evidence="4 5">
    <name type="scientific">Cetobacterium ceti</name>
    <dbReference type="NCBI Taxonomy" id="180163"/>
    <lineage>
        <taxon>Bacteria</taxon>
        <taxon>Fusobacteriati</taxon>
        <taxon>Fusobacteriota</taxon>
        <taxon>Fusobacteriia</taxon>
        <taxon>Fusobacteriales</taxon>
        <taxon>Fusobacteriaceae</taxon>
        <taxon>Cetobacterium</taxon>
    </lineage>
</organism>
<dbReference type="Proteomes" id="UP000191153">
    <property type="component" value="Unassembled WGS sequence"/>
</dbReference>
<dbReference type="Gene3D" id="3.40.980.10">
    <property type="entry name" value="MoaB/Mog-like domain"/>
    <property type="match status" value="1"/>
</dbReference>
<evidence type="ECO:0000313" key="5">
    <source>
        <dbReference type="Proteomes" id="UP000191153"/>
    </source>
</evidence>
<dbReference type="RefSeq" id="WP_078692866.1">
    <property type="nucleotide sequence ID" value="NZ_FUWX01000004.1"/>
</dbReference>
<reference evidence="4 5" key="1">
    <citation type="submission" date="2017-02" db="EMBL/GenBank/DDBJ databases">
        <authorList>
            <person name="Peterson S.W."/>
        </authorList>
    </citation>
    <scope>NUCLEOTIDE SEQUENCE [LARGE SCALE GENOMIC DNA]</scope>
    <source>
        <strain evidence="4 5">ATCC 700028</strain>
    </source>
</reference>
<dbReference type="OrthoDB" id="9784492at2"/>
<dbReference type="SUPFAM" id="SSF53218">
    <property type="entry name" value="Molybdenum cofactor biosynthesis proteins"/>
    <property type="match status" value="1"/>
</dbReference>
<dbReference type="NCBIfam" id="TIGR00177">
    <property type="entry name" value="molyb_syn"/>
    <property type="match status" value="1"/>
</dbReference>
<dbReference type="InterPro" id="IPR051920">
    <property type="entry name" value="MPT_Adenylyltrnsfr/MoaC-Rel"/>
</dbReference>
<dbReference type="CDD" id="cd00886">
    <property type="entry name" value="MogA_MoaB"/>
    <property type="match status" value="1"/>
</dbReference>
<proteinExistence type="predicted"/>
<dbReference type="PANTHER" id="PTHR43764:SF1">
    <property type="entry name" value="MOLYBDOPTERIN MOLYBDOTRANSFERASE"/>
    <property type="match status" value="1"/>
</dbReference>
<evidence type="ECO:0000313" key="4">
    <source>
        <dbReference type="EMBL" id="SJZ37829.1"/>
    </source>
</evidence>
<evidence type="ECO:0000259" key="3">
    <source>
        <dbReference type="SMART" id="SM00852"/>
    </source>
</evidence>
<evidence type="ECO:0000256" key="2">
    <source>
        <dbReference type="ARBA" id="ARBA00023150"/>
    </source>
</evidence>
<dbReference type="InterPro" id="IPR036425">
    <property type="entry name" value="MoaB/Mog-like_dom_sf"/>
</dbReference>
<protein>
    <submittedName>
        <fullName evidence="4">Molybdenum cofactor synthesis domain-containing protein</fullName>
    </submittedName>
</protein>
<dbReference type="UniPathway" id="UPA00344"/>
<evidence type="ECO:0000256" key="1">
    <source>
        <dbReference type="ARBA" id="ARBA00005046"/>
    </source>
</evidence>
<dbReference type="AlphaFoldDB" id="A0A1T4K5Y2"/>
<gene>
    <name evidence="4" type="ORF">SAMN02745174_00328</name>
</gene>
<accession>A0A1T4K5Y2</accession>
<dbReference type="InterPro" id="IPR001453">
    <property type="entry name" value="MoaB/Mog_dom"/>
</dbReference>
<dbReference type="GO" id="GO:0006777">
    <property type="term" value="P:Mo-molybdopterin cofactor biosynthetic process"/>
    <property type="evidence" value="ECO:0007669"/>
    <property type="project" value="UniProtKB-KW"/>
</dbReference>
<dbReference type="PROSITE" id="PS01078">
    <property type="entry name" value="MOCF_BIOSYNTHESIS_1"/>
    <property type="match status" value="1"/>
</dbReference>
<keyword evidence="5" id="KW-1185">Reference proteome</keyword>
<name>A0A1T4K5Y2_9FUSO</name>
<dbReference type="STRING" id="180163.SAMN02745174_00328"/>
<dbReference type="Pfam" id="PF00994">
    <property type="entry name" value="MoCF_biosynth"/>
    <property type="match status" value="1"/>
</dbReference>
<sequence length="170" mass="19269">MIRTAIITLSDKGFKGEREDLTGKVLREYIENHKEYKMEYYRLLPDDYNNIVRELEFLADNDMVDLVITNGGTGFSKRDVTPEATIIAMEREVPGVAEYMRMKSMEITPKGMLSRGVCGIRKNTVFLNLPGSPKGAMENLSFVIDTLIHGIEILKGEASECAEPMEEEKR</sequence>
<dbReference type="InterPro" id="IPR008284">
    <property type="entry name" value="MoCF_biosynth_CS"/>
</dbReference>
<dbReference type="EMBL" id="FUWX01000004">
    <property type="protein sequence ID" value="SJZ37829.1"/>
    <property type="molecule type" value="Genomic_DNA"/>
</dbReference>
<feature type="domain" description="MoaB/Mog" evidence="3">
    <location>
        <begin position="5"/>
        <end position="150"/>
    </location>
</feature>
<comment type="pathway">
    <text evidence="1">Cofactor biosynthesis; molybdopterin biosynthesis.</text>
</comment>
<dbReference type="SMART" id="SM00852">
    <property type="entry name" value="MoCF_biosynth"/>
    <property type="match status" value="1"/>
</dbReference>
<keyword evidence="2" id="KW-0501">Molybdenum cofactor biosynthesis</keyword>
<dbReference type="PANTHER" id="PTHR43764">
    <property type="entry name" value="MOLYBDENUM COFACTOR BIOSYNTHESIS"/>
    <property type="match status" value="1"/>
</dbReference>